<reference evidence="2" key="1">
    <citation type="submission" date="2021-07" db="EMBL/GenBank/DDBJ databases">
        <authorList>
            <person name="Branca A.L. A."/>
        </authorList>
    </citation>
    <scope>NUCLEOTIDE SEQUENCE</scope>
</reference>
<dbReference type="GO" id="GO:0046540">
    <property type="term" value="C:U4/U6 x U5 tri-snRNP complex"/>
    <property type="evidence" value="ECO:0007669"/>
    <property type="project" value="TreeGrafter"/>
</dbReference>
<dbReference type="SMART" id="SM00500">
    <property type="entry name" value="SFM"/>
    <property type="match status" value="1"/>
</dbReference>
<evidence type="ECO:0000259" key="1">
    <source>
        <dbReference type="SMART" id="SM00500"/>
    </source>
</evidence>
<dbReference type="GO" id="GO:0017070">
    <property type="term" value="F:U6 snRNA binding"/>
    <property type="evidence" value="ECO:0007669"/>
    <property type="project" value="TreeGrafter"/>
</dbReference>
<feature type="domain" description="Pre-mRNA processing factor 4 (PRP4)-like" evidence="1">
    <location>
        <begin position="62"/>
        <end position="115"/>
    </location>
</feature>
<name>A0A9W4IE42_PENOL</name>
<dbReference type="GO" id="GO:0000398">
    <property type="term" value="P:mRNA splicing, via spliceosome"/>
    <property type="evidence" value="ECO:0007669"/>
    <property type="project" value="TreeGrafter"/>
</dbReference>
<dbReference type="PANTHER" id="PTHR19846">
    <property type="entry name" value="WD40 REPEAT PROTEIN"/>
    <property type="match status" value="1"/>
</dbReference>
<sequence length="200" mass="22741">MHPSRQAYVEEDTDMGINLADLPVDQDYDMPTAEAGIPSSRASAIISQFERKRRAAAMVVPTDDAKVRARLRELGEPITLFGEGPSERRDRLRELLTDMADQQGGDIEMEEPEAEAEDERQEEFYTVGSDELLAARKSIAHYSLPRAKARIARLREESTIPLRTHVKHRKAVREKLEGFDLYGSQIAGERPWWYKIVDCA</sequence>
<dbReference type="AlphaFoldDB" id="A0A9W4IE42"/>
<dbReference type="InterPro" id="IPR036285">
    <property type="entry name" value="PRP4-like_sf"/>
</dbReference>
<dbReference type="InterPro" id="IPR014906">
    <property type="entry name" value="PRP4-like"/>
</dbReference>
<dbReference type="SUPFAM" id="SSF158230">
    <property type="entry name" value="PRP4-like"/>
    <property type="match status" value="1"/>
</dbReference>
<evidence type="ECO:0000313" key="2">
    <source>
        <dbReference type="EMBL" id="CAG8289650.1"/>
    </source>
</evidence>
<dbReference type="Pfam" id="PF08799">
    <property type="entry name" value="PRP4"/>
    <property type="match status" value="1"/>
</dbReference>
<comment type="caution">
    <text evidence="2">The sequence shown here is derived from an EMBL/GenBank/DDBJ whole genome shotgun (WGS) entry which is preliminary data.</text>
</comment>
<organism evidence="2 3">
    <name type="scientific">Penicillium olsonii</name>
    <dbReference type="NCBI Taxonomy" id="99116"/>
    <lineage>
        <taxon>Eukaryota</taxon>
        <taxon>Fungi</taxon>
        <taxon>Dikarya</taxon>
        <taxon>Ascomycota</taxon>
        <taxon>Pezizomycotina</taxon>
        <taxon>Eurotiomycetes</taxon>
        <taxon>Eurotiomycetidae</taxon>
        <taxon>Eurotiales</taxon>
        <taxon>Aspergillaceae</taxon>
        <taxon>Penicillium</taxon>
    </lineage>
</organism>
<gene>
    <name evidence="2" type="ORF">POLS_LOCUS9658</name>
</gene>
<dbReference type="PANTHER" id="PTHR19846:SF0">
    <property type="entry name" value="PRE-MRNA PROCESSING FACTOR 4"/>
    <property type="match status" value="1"/>
</dbReference>
<accession>A0A9W4IE42</accession>
<dbReference type="OrthoDB" id="540662at2759"/>
<dbReference type="EMBL" id="CAJVOS010000104">
    <property type="protein sequence ID" value="CAG8289650.1"/>
    <property type="molecule type" value="Genomic_DNA"/>
</dbReference>
<evidence type="ECO:0000313" key="3">
    <source>
        <dbReference type="Proteomes" id="UP001153618"/>
    </source>
</evidence>
<dbReference type="FunFam" id="4.10.280.110:FF:000003">
    <property type="entry name" value="Pre-mRNA splicing factor, variant"/>
    <property type="match status" value="1"/>
</dbReference>
<dbReference type="Proteomes" id="UP001153618">
    <property type="component" value="Unassembled WGS sequence"/>
</dbReference>
<dbReference type="GO" id="GO:0030621">
    <property type="term" value="F:U4 snRNA binding"/>
    <property type="evidence" value="ECO:0007669"/>
    <property type="project" value="TreeGrafter"/>
</dbReference>
<dbReference type="Gene3D" id="4.10.280.110">
    <property type="entry name" value="Pre-mRNA processing factor 4 domain"/>
    <property type="match status" value="1"/>
</dbReference>
<keyword evidence="3" id="KW-1185">Reference proteome</keyword>
<proteinExistence type="predicted"/>
<protein>
    <recommendedName>
        <fullName evidence="1">Pre-mRNA processing factor 4 (PRP4)-like domain-containing protein</fullName>
    </recommendedName>
</protein>